<evidence type="ECO:0000256" key="2">
    <source>
        <dbReference type="ARBA" id="ARBA00007330"/>
    </source>
</evidence>
<comment type="similarity">
    <text evidence="2 7">Belongs to the FAD-dependent glycerol-3-phosphate dehydrogenase family.</text>
</comment>
<evidence type="ECO:0000256" key="6">
    <source>
        <dbReference type="ARBA" id="ARBA00023002"/>
    </source>
</evidence>
<dbReference type="PANTHER" id="PTHR11985:SF15">
    <property type="entry name" value="GLYCEROL-3-PHOSPHATE DEHYDROGENASE, MITOCHONDRIAL"/>
    <property type="match status" value="1"/>
</dbReference>
<dbReference type="Gene3D" id="1.10.8.870">
    <property type="entry name" value="Alpha-glycerophosphate oxidase, cap domain"/>
    <property type="match status" value="1"/>
</dbReference>
<dbReference type="EMBL" id="LGUB01000611">
    <property type="protein sequence ID" value="KRH92885.1"/>
    <property type="molecule type" value="Genomic_DNA"/>
</dbReference>
<gene>
    <name evidence="10" type="ORF">M153_2299000267</name>
</gene>
<accession>A0A0R0LYB9</accession>
<dbReference type="Proteomes" id="UP000051530">
    <property type="component" value="Unassembled WGS sequence"/>
</dbReference>
<dbReference type="InterPro" id="IPR031656">
    <property type="entry name" value="DAO_C"/>
</dbReference>
<dbReference type="Gene3D" id="3.50.50.60">
    <property type="entry name" value="FAD/NAD(P)-binding domain"/>
    <property type="match status" value="1"/>
</dbReference>
<proteinExistence type="inferred from homology"/>
<dbReference type="PRINTS" id="PR01001">
    <property type="entry name" value="FADG3PDH"/>
</dbReference>
<dbReference type="PROSITE" id="PS00978">
    <property type="entry name" value="FAD_G3PDH_2"/>
    <property type="match status" value="1"/>
</dbReference>
<keyword evidence="6 7" id="KW-0560">Oxidoreductase</keyword>
<evidence type="ECO:0000313" key="11">
    <source>
        <dbReference type="Proteomes" id="UP000051530"/>
    </source>
</evidence>
<comment type="catalytic activity">
    <reaction evidence="7">
        <text>a quinone + sn-glycerol 3-phosphate = dihydroxyacetone phosphate + a quinol</text>
        <dbReference type="Rhea" id="RHEA:18977"/>
        <dbReference type="ChEBI" id="CHEBI:24646"/>
        <dbReference type="ChEBI" id="CHEBI:57597"/>
        <dbReference type="ChEBI" id="CHEBI:57642"/>
        <dbReference type="ChEBI" id="CHEBI:132124"/>
        <dbReference type="EC" id="1.1.5.3"/>
    </reaction>
</comment>
<comment type="caution">
    <text evidence="10">The sequence shown here is derived from an EMBL/GenBank/DDBJ whole genome shotgun (WGS) entry which is preliminary data.</text>
</comment>
<feature type="domain" description="FAD dependent oxidoreductase" evidence="8">
    <location>
        <begin position="62"/>
        <end position="420"/>
    </location>
</feature>
<evidence type="ECO:0000259" key="8">
    <source>
        <dbReference type="Pfam" id="PF01266"/>
    </source>
</evidence>
<feature type="domain" description="Alpha-glycerophosphate oxidase C-terminal" evidence="9">
    <location>
        <begin position="448"/>
        <end position="566"/>
    </location>
</feature>
<dbReference type="PANTHER" id="PTHR11985">
    <property type="entry name" value="GLYCEROL-3-PHOSPHATE DEHYDROGENASE"/>
    <property type="match status" value="1"/>
</dbReference>
<dbReference type="GO" id="GO:0006071">
    <property type="term" value="P:glycerol metabolic process"/>
    <property type="evidence" value="ECO:0007669"/>
    <property type="project" value="EnsemblFungi"/>
</dbReference>
<evidence type="ECO:0000256" key="4">
    <source>
        <dbReference type="ARBA" id="ARBA00022630"/>
    </source>
</evidence>
<dbReference type="PROSITE" id="PS00977">
    <property type="entry name" value="FAD_G3PDH_1"/>
    <property type="match status" value="1"/>
</dbReference>
<reference evidence="10 11" key="1">
    <citation type="submission" date="2015-07" db="EMBL/GenBank/DDBJ databases">
        <title>The genome of Pseudoloma neurophilia, a relevant intracellular parasite of the zebrafish.</title>
        <authorList>
            <person name="Ndikumana S."/>
            <person name="Pelin A."/>
            <person name="Sanders J."/>
            <person name="Corradi N."/>
        </authorList>
    </citation>
    <scope>NUCLEOTIDE SEQUENCE [LARGE SCALE GENOMIC DNA]</scope>
    <source>
        <strain evidence="10 11">MK1</strain>
    </source>
</reference>
<evidence type="ECO:0000313" key="10">
    <source>
        <dbReference type="EMBL" id="KRH92885.1"/>
    </source>
</evidence>
<evidence type="ECO:0000256" key="1">
    <source>
        <dbReference type="ARBA" id="ARBA00001974"/>
    </source>
</evidence>
<sequence>MSWRNRILFCAGAGIAGYAIYRHYDNRKKEKMAQVLNSTPPRSWKPNSRDRTLSNLKTKLYDILVIGGGINGAGCALDGATRGLKVAMVEGGDFGQETSSKSTKLIHGGVRYLEQAFKTLDMRNLSLVIEALYERKFILDAIPYVAKPLKIMLPVYNRLMVPYFLAGLKMYDLFSWNRSLGPSHYISTEETVKNFPDIEKSKLKGSIVYYDGIHDDARTNLMVAITASYYGADVLNYCKVIELIKKNGIIVGAKCENKLTKEVFEIHSKCVISTVGPFTDQIKKMANKDSQNLVVPSSGIHLVVPKEYGVHNMGLLDPNTADGRVLFFIPWMDKTILGSTDNPCKVEQNPRAKEDEVQFILNEANKFLRNEKQLSKKKVLSAWSGIRPLVKDPTHTNTKTIARTHVVHQTEENLILLAGGKWTTYRAMAEDAINMAIKKNNLVAERPCITPYIKLLGSHQYGPDLYARIERELNISEKETDHLINRYGDRAFIMSDYKQENQTFTKLHENYLFSEEEVKYSIEHEMACKPADILSRRMRLGFIDVKAAEQCIDKVLEIFKNNLNFHKFDVKKEKKECIDYFNTLGLEILK</sequence>
<evidence type="ECO:0000256" key="3">
    <source>
        <dbReference type="ARBA" id="ARBA00013029"/>
    </source>
</evidence>
<dbReference type="GO" id="GO:0005741">
    <property type="term" value="C:mitochondrial outer membrane"/>
    <property type="evidence" value="ECO:0007669"/>
    <property type="project" value="EnsemblFungi"/>
</dbReference>
<comment type="cofactor">
    <cofactor evidence="1 7">
        <name>FAD</name>
        <dbReference type="ChEBI" id="CHEBI:57692"/>
    </cofactor>
</comment>
<dbReference type="OrthoDB" id="264015at2759"/>
<evidence type="ECO:0000256" key="5">
    <source>
        <dbReference type="ARBA" id="ARBA00022827"/>
    </source>
</evidence>
<dbReference type="GO" id="GO:0004368">
    <property type="term" value="F:glycerol-3-phosphate dehydrogenase (quinone) activity"/>
    <property type="evidence" value="ECO:0007669"/>
    <property type="project" value="UniProtKB-EC"/>
</dbReference>
<protein>
    <recommendedName>
        <fullName evidence="3 7">Glycerol-3-phosphate dehydrogenase</fullName>
        <ecNumber evidence="3 7">1.1.5.3</ecNumber>
    </recommendedName>
</protein>
<dbReference type="VEuPathDB" id="MicrosporidiaDB:M153_2299000267"/>
<dbReference type="Pfam" id="PF01266">
    <property type="entry name" value="DAO"/>
    <property type="match status" value="1"/>
</dbReference>
<dbReference type="AlphaFoldDB" id="A0A0R0LYB9"/>
<dbReference type="InterPro" id="IPR006076">
    <property type="entry name" value="FAD-dep_OxRdtase"/>
</dbReference>
<dbReference type="SUPFAM" id="SSF54373">
    <property type="entry name" value="FAD-linked reductases, C-terminal domain"/>
    <property type="match status" value="1"/>
</dbReference>
<dbReference type="InterPro" id="IPR000447">
    <property type="entry name" value="G3P_DH_FAD-dep"/>
</dbReference>
<dbReference type="Pfam" id="PF16901">
    <property type="entry name" value="DAO_C"/>
    <property type="match status" value="1"/>
</dbReference>
<dbReference type="InterPro" id="IPR036188">
    <property type="entry name" value="FAD/NAD-bd_sf"/>
</dbReference>
<keyword evidence="4 7" id="KW-0285">Flavoprotein</keyword>
<dbReference type="GO" id="GO:0006072">
    <property type="term" value="P:glycerol-3-phosphate metabolic process"/>
    <property type="evidence" value="ECO:0007669"/>
    <property type="project" value="UniProtKB-UniRule"/>
</dbReference>
<dbReference type="SUPFAM" id="SSF51905">
    <property type="entry name" value="FAD/NAD(P)-binding domain"/>
    <property type="match status" value="1"/>
</dbReference>
<name>A0A0R0LYB9_9MICR</name>
<keyword evidence="5" id="KW-0274">FAD</keyword>
<dbReference type="InterPro" id="IPR038299">
    <property type="entry name" value="DAO_C_sf"/>
</dbReference>
<evidence type="ECO:0000259" key="9">
    <source>
        <dbReference type="Pfam" id="PF16901"/>
    </source>
</evidence>
<dbReference type="EC" id="1.1.5.3" evidence="3 7"/>
<keyword evidence="11" id="KW-1185">Reference proteome</keyword>
<organism evidence="10 11">
    <name type="scientific">Pseudoloma neurophilia</name>
    <dbReference type="NCBI Taxonomy" id="146866"/>
    <lineage>
        <taxon>Eukaryota</taxon>
        <taxon>Fungi</taxon>
        <taxon>Fungi incertae sedis</taxon>
        <taxon>Microsporidia</taxon>
        <taxon>Pseudoloma</taxon>
    </lineage>
</organism>
<evidence type="ECO:0000256" key="7">
    <source>
        <dbReference type="RuleBase" id="RU361217"/>
    </source>
</evidence>
<dbReference type="Gene3D" id="3.30.9.10">
    <property type="entry name" value="D-Amino Acid Oxidase, subunit A, domain 2"/>
    <property type="match status" value="1"/>
</dbReference>